<keyword evidence="6 9" id="KW-0732">Signal</keyword>
<dbReference type="GO" id="GO:0030246">
    <property type="term" value="F:carbohydrate binding"/>
    <property type="evidence" value="ECO:0007669"/>
    <property type="project" value="InterPro"/>
</dbReference>
<reference evidence="13 14" key="1">
    <citation type="submission" date="2017-02" db="EMBL/GenBank/DDBJ databases">
        <authorList>
            <person name="Peterson S.W."/>
        </authorList>
    </citation>
    <scope>NUCLEOTIDE SEQUENCE [LARGE SCALE GENOMIC DNA]</scope>
    <source>
        <strain evidence="13 14">DSM 21481</strain>
    </source>
</reference>
<dbReference type="InterPro" id="IPR008979">
    <property type="entry name" value="Galactose-bd-like_sf"/>
</dbReference>
<evidence type="ECO:0000313" key="14">
    <source>
        <dbReference type="Proteomes" id="UP000189777"/>
    </source>
</evidence>
<dbReference type="InterPro" id="IPR014718">
    <property type="entry name" value="GH-type_carb-bd"/>
</dbReference>
<dbReference type="GO" id="GO:0005576">
    <property type="term" value="C:extracellular region"/>
    <property type="evidence" value="ECO:0007669"/>
    <property type="project" value="UniProtKB-SubCell"/>
</dbReference>
<dbReference type="InterPro" id="IPR013784">
    <property type="entry name" value="Carb-bd-like_fold"/>
</dbReference>
<comment type="catalytic activity">
    <reaction evidence="1">
        <text>Endotype eliminative cleavage of L-alpha-rhamnopyranosyl-(1-&gt;4)-alpha-D-galactopyranosyluronic acid bonds of rhamnogalacturonan I domains in ramified hairy regions of pectin leaving L-rhamnopyranose at the reducing end and 4-deoxy-4,5-unsaturated D-galactopyranosyluronic acid at the non-reducing end.</text>
        <dbReference type="EC" id="4.2.2.23"/>
    </reaction>
</comment>
<comment type="subcellular location">
    <subcellularLocation>
        <location evidence="2">Secreted</location>
    </subcellularLocation>
</comment>
<dbReference type="Gene3D" id="2.60.120.430">
    <property type="entry name" value="Galactose-binding lectin"/>
    <property type="match status" value="1"/>
</dbReference>
<keyword evidence="8" id="KW-0456">Lyase</keyword>
<feature type="domain" description="Rhamnogalacturonan lyase" evidence="11">
    <location>
        <begin position="363"/>
        <end position="429"/>
    </location>
</feature>
<evidence type="ECO:0000256" key="3">
    <source>
        <dbReference type="ARBA" id="ARBA00010418"/>
    </source>
</evidence>
<evidence type="ECO:0000259" key="10">
    <source>
        <dbReference type="Pfam" id="PF14683"/>
    </source>
</evidence>
<keyword evidence="5" id="KW-0964">Secreted</keyword>
<evidence type="ECO:0000259" key="12">
    <source>
        <dbReference type="Pfam" id="PF21254"/>
    </source>
</evidence>
<evidence type="ECO:0000256" key="6">
    <source>
        <dbReference type="ARBA" id="ARBA00022729"/>
    </source>
</evidence>
<accession>A0A1T5K6F7</accession>
<proteinExistence type="inferred from homology"/>
<dbReference type="GO" id="GO:0005975">
    <property type="term" value="P:carbohydrate metabolic process"/>
    <property type="evidence" value="ECO:0007669"/>
    <property type="project" value="InterPro"/>
</dbReference>
<dbReference type="InterPro" id="IPR011013">
    <property type="entry name" value="Gal_mutarotase_sf_dom"/>
</dbReference>
<dbReference type="Pfam" id="PF14683">
    <property type="entry name" value="CBM-like"/>
    <property type="match status" value="1"/>
</dbReference>
<organism evidence="13 14">
    <name type="scientific">Krasilnikoviella flava</name>
    <dbReference type="NCBI Taxonomy" id="526729"/>
    <lineage>
        <taxon>Bacteria</taxon>
        <taxon>Bacillati</taxon>
        <taxon>Actinomycetota</taxon>
        <taxon>Actinomycetes</taxon>
        <taxon>Micrococcales</taxon>
        <taxon>Promicromonosporaceae</taxon>
        <taxon>Krasilnikoviella</taxon>
    </lineage>
</organism>
<dbReference type="Gene3D" id="2.60.40.1120">
    <property type="entry name" value="Carboxypeptidase-like, regulatory domain"/>
    <property type="match status" value="1"/>
</dbReference>
<evidence type="ECO:0000256" key="9">
    <source>
        <dbReference type="SAM" id="SignalP"/>
    </source>
</evidence>
<dbReference type="SUPFAM" id="SSF49452">
    <property type="entry name" value="Starch-binding domain-like"/>
    <property type="match status" value="1"/>
</dbReference>
<keyword evidence="14" id="KW-1185">Reference proteome</keyword>
<dbReference type="InterPro" id="IPR029411">
    <property type="entry name" value="RG-lyase_III"/>
</dbReference>
<dbReference type="InterPro" id="IPR029413">
    <property type="entry name" value="RG-lyase_II"/>
</dbReference>
<evidence type="ECO:0000256" key="4">
    <source>
        <dbReference type="ARBA" id="ARBA00012437"/>
    </source>
</evidence>
<evidence type="ECO:0000259" key="11">
    <source>
        <dbReference type="Pfam" id="PF14686"/>
    </source>
</evidence>
<sequence length="870" mass="93798">MTRRTFGKLAGITATALLPWAQTTRAVAAGPPEVVETDTQVVVDNGLVRLTVDKSNGRTTSLVYDGVNMVGRGNYDMNTVREGGGLPLPPADNHLTVRVEQDFVDIAYHHSPSGDMPCWLVRHHVVRSGEAGIHLAYSYEHPAELHGFRTDQHRYVFYTAGGVFTHASVPDDADAVAWRAAAARMPTGAEISSAEMVMDATYDLEGTGSAYPRRYYTKYDWAVSMKDHSLHGLYGSGYGMWAALPNLEAFTGGPVRQDLILHQTGSTPVLLVEPQATHYGAPPVRVAAGQAWQKTYGPYFVYLNKGDDPRALRRDAARQARFETHAEFYDRLAIEGWTPTAERSRVRGTVRVPGVPVLDGAVVVLSDNDTPMQDSVLGHNYWADVEEGGRFTLDHVRPGTYRLTVYGGGLWGEYVIDDVKVGAGQEVTLGRMLWEPTSHGRTVFQLGTPTRDSGEFRHGREFRRYGLFESFHDDFPDGVTYTVGTSTPQDWNYLQYQRSYPVQAPEGTVLPEDAEGVRLFDFGTASSPVADGYERVAQNTLYAAGGGFGLDRAVDSRDRGSDGDLQRDFVVGSGYTFAVDLPDGVYEVTVLSGDDIAANNTQVSFGGGDPVALVSGRGEYAVHTAEVTVSGGRLDLLAGGDGRINAVEVLAADAALPVLGSLEVDGADLVPGFSTFRSDFAADLPWDQGSVTVRATGRGGAQVTIGGDVVPEAGLAVPLHAQRTVLEVVVTGGDGGAPTTPTTYRLHVTRQESPWRILFDLGRAPAPGAQATLTIALAAWAMGSALPVPPENSNLTVTVNGEPFVWTFGPEDAKGATYRSARGGRNYTREIAFDAALLKPTGNEITLQINDGVEHLWNEAAYDAIRLEIA</sequence>
<dbReference type="STRING" id="526729.SAMN04324258_1855"/>
<feature type="domain" description="Beta-agarase/YXIM esterase-like galactose-binding" evidence="12">
    <location>
        <begin position="520"/>
        <end position="639"/>
    </location>
</feature>
<keyword evidence="7" id="KW-0325">Glycoprotein</keyword>
<dbReference type="AlphaFoldDB" id="A0A1T5K6F7"/>
<dbReference type="SUPFAM" id="SSF49785">
    <property type="entry name" value="Galactose-binding domain-like"/>
    <property type="match status" value="3"/>
</dbReference>
<evidence type="ECO:0000256" key="1">
    <source>
        <dbReference type="ARBA" id="ARBA00001324"/>
    </source>
</evidence>
<name>A0A1T5K6F7_9MICO</name>
<protein>
    <recommendedName>
        <fullName evidence="4">rhamnogalacturonan endolyase</fullName>
        <ecNumber evidence="4">4.2.2.23</ecNumber>
    </recommendedName>
</protein>
<feature type="signal peptide" evidence="9">
    <location>
        <begin position="1"/>
        <end position="28"/>
    </location>
</feature>
<gene>
    <name evidence="13" type="ORF">SAMN04324258_1855</name>
</gene>
<dbReference type="CDD" id="cd10316">
    <property type="entry name" value="RGL4_M"/>
    <property type="match status" value="1"/>
</dbReference>
<dbReference type="GO" id="GO:0102210">
    <property type="term" value="F:rhamnogalacturonan endolyase activity"/>
    <property type="evidence" value="ECO:0007669"/>
    <property type="project" value="UniProtKB-EC"/>
</dbReference>
<dbReference type="Gene3D" id="2.70.98.10">
    <property type="match status" value="1"/>
</dbReference>
<dbReference type="SUPFAM" id="SSF74650">
    <property type="entry name" value="Galactose mutarotase-like"/>
    <property type="match status" value="1"/>
</dbReference>
<dbReference type="EC" id="4.2.2.23" evidence="4"/>
<dbReference type="InterPro" id="IPR051850">
    <property type="entry name" value="Polysacch_Lyase_4"/>
</dbReference>
<feature type="domain" description="Rhamnogalacturonan lyase" evidence="10">
    <location>
        <begin position="748"/>
        <end position="867"/>
    </location>
</feature>
<comment type="similarity">
    <text evidence="3">Belongs to the polysaccharide lyase 4 family.</text>
</comment>
<dbReference type="Proteomes" id="UP000189777">
    <property type="component" value="Unassembled WGS sequence"/>
</dbReference>
<dbReference type="CDD" id="cd10320">
    <property type="entry name" value="RGL4_N"/>
    <property type="match status" value="1"/>
</dbReference>
<dbReference type="EMBL" id="FUZQ01000003">
    <property type="protein sequence ID" value="SKC59048.1"/>
    <property type="molecule type" value="Genomic_DNA"/>
</dbReference>
<evidence type="ECO:0000256" key="5">
    <source>
        <dbReference type="ARBA" id="ARBA00022525"/>
    </source>
</evidence>
<dbReference type="PANTHER" id="PTHR32018:SF9">
    <property type="entry name" value="RHAMNOGALACTURONATE LYASE B"/>
    <property type="match status" value="1"/>
</dbReference>
<evidence type="ECO:0000256" key="8">
    <source>
        <dbReference type="ARBA" id="ARBA00023239"/>
    </source>
</evidence>
<evidence type="ECO:0000313" key="13">
    <source>
        <dbReference type="EMBL" id="SKC59048.1"/>
    </source>
</evidence>
<feature type="chain" id="PRO_5012075177" description="rhamnogalacturonan endolyase" evidence="9">
    <location>
        <begin position="29"/>
        <end position="870"/>
    </location>
</feature>
<dbReference type="InterPro" id="IPR049033">
    <property type="entry name" value="AGA-YXIM_GBD"/>
</dbReference>
<dbReference type="Pfam" id="PF21254">
    <property type="entry name" value="AGA-YXIM_GBD"/>
    <property type="match status" value="1"/>
</dbReference>
<dbReference type="PANTHER" id="PTHR32018">
    <property type="entry name" value="RHAMNOGALACTURONATE LYASE FAMILY PROTEIN"/>
    <property type="match status" value="1"/>
</dbReference>
<evidence type="ECO:0000256" key="2">
    <source>
        <dbReference type="ARBA" id="ARBA00004613"/>
    </source>
</evidence>
<dbReference type="Pfam" id="PF14686">
    <property type="entry name" value="fn3_3"/>
    <property type="match status" value="1"/>
</dbReference>
<evidence type="ECO:0000256" key="7">
    <source>
        <dbReference type="ARBA" id="ARBA00023180"/>
    </source>
</evidence>